<reference evidence="1 2" key="1">
    <citation type="submission" date="2016-10" db="EMBL/GenBank/DDBJ databases">
        <authorList>
            <person name="de Groot N.N."/>
        </authorList>
    </citation>
    <scope>NUCLEOTIDE SEQUENCE [LARGE SCALE GENOMIC DNA]</scope>
    <source>
        <strain evidence="1 2">DSM 44892</strain>
    </source>
</reference>
<dbReference type="Proteomes" id="UP000183263">
    <property type="component" value="Unassembled WGS sequence"/>
</dbReference>
<dbReference type="AlphaFoldDB" id="A0A1G8RI21"/>
<organism evidence="1 2">
    <name type="scientific">Rhodococcus triatomae</name>
    <dbReference type="NCBI Taxonomy" id="300028"/>
    <lineage>
        <taxon>Bacteria</taxon>
        <taxon>Bacillati</taxon>
        <taxon>Actinomycetota</taxon>
        <taxon>Actinomycetes</taxon>
        <taxon>Mycobacteriales</taxon>
        <taxon>Nocardiaceae</taxon>
        <taxon>Rhodococcus</taxon>
    </lineage>
</organism>
<name>A0A1G8RI21_9NOCA</name>
<keyword evidence="2" id="KW-1185">Reference proteome</keyword>
<sequence length="30" mass="3147">MGSIGNGWEAISGFVELILLIMPQIVTGSL</sequence>
<evidence type="ECO:0000313" key="2">
    <source>
        <dbReference type="Proteomes" id="UP000183263"/>
    </source>
</evidence>
<gene>
    <name evidence="1" type="ORF">SAMN05444695_1181</name>
</gene>
<proteinExistence type="predicted"/>
<evidence type="ECO:0000313" key="1">
    <source>
        <dbReference type="EMBL" id="SDJ16579.1"/>
    </source>
</evidence>
<accession>A0A1G8RI21</accession>
<protein>
    <submittedName>
        <fullName evidence="1">Uncharacterized protein</fullName>
    </submittedName>
</protein>
<dbReference type="EMBL" id="FNDN01000018">
    <property type="protein sequence ID" value="SDJ16579.1"/>
    <property type="molecule type" value="Genomic_DNA"/>
</dbReference>